<evidence type="ECO:0000256" key="2">
    <source>
        <dbReference type="ARBA" id="ARBA00023125"/>
    </source>
</evidence>
<dbReference type="GO" id="GO:0000976">
    <property type="term" value="F:transcription cis-regulatory region binding"/>
    <property type="evidence" value="ECO:0007669"/>
    <property type="project" value="TreeGrafter"/>
</dbReference>
<evidence type="ECO:0000256" key="3">
    <source>
        <dbReference type="ARBA" id="ARBA00023163"/>
    </source>
</evidence>
<dbReference type="AlphaFoldDB" id="A0A1C7AFV2"/>
<keyword evidence="2 4" id="KW-0238">DNA-binding</keyword>
<feature type="domain" description="HTH tetR-type" evidence="5">
    <location>
        <begin position="13"/>
        <end position="73"/>
    </location>
</feature>
<keyword evidence="1" id="KW-0805">Transcription regulation</keyword>
<dbReference type="Pfam" id="PF00440">
    <property type="entry name" value="TetR_N"/>
    <property type="match status" value="1"/>
</dbReference>
<proteinExistence type="predicted"/>
<dbReference type="InterPro" id="IPR036271">
    <property type="entry name" value="Tet_transcr_reg_TetR-rel_C_sf"/>
</dbReference>
<dbReference type="InterPro" id="IPR009057">
    <property type="entry name" value="Homeodomain-like_sf"/>
</dbReference>
<dbReference type="RefSeq" id="WP_096462603.1">
    <property type="nucleotide sequence ID" value="NZ_AP014936.1"/>
</dbReference>
<evidence type="ECO:0000259" key="5">
    <source>
        <dbReference type="PROSITE" id="PS50977"/>
    </source>
</evidence>
<dbReference type="PANTHER" id="PTHR30055:SF212">
    <property type="entry name" value="TETR-FAMILY FAMILY TRANSCRIPTIONAL REGULATOR"/>
    <property type="match status" value="1"/>
</dbReference>
<dbReference type="KEGG" id="sva:SVA_3754"/>
<dbReference type="PANTHER" id="PTHR30055">
    <property type="entry name" value="HTH-TYPE TRANSCRIPTIONAL REGULATOR RUTR"/>
    <property type="match status" value="1"/>
</dbReference>
<name>A0A1C7AFV2_9GAMM</name>
<dbReference type="InterPro" id="IPR025996">
    <property type="entry name" value="MT1864/Rv1816-like_C"/>
</dbReference>
<keyword evidence="7" id="KW-1185">Reference proteome</keyword>
<dbReference type="InterPro" id="IPR001647">
    <property type="entry name" value="HTH_TetR"/>
</dbReference>
<keyword evidence="3" id="KW-0804">Transcription</keyword>
<dbReference type="SUPFAM" id="SSF46689">
    <property type="entry name" value="Homeodomain-like"/>
    <property type="match status" value="1"/>
</dbReference>
<protein>
    <submittedName>
        <fullName evidence="6">TetR family transcriptional regulator</fullName>
    </submittedName>
</protein>
<dbReference type="InterPro" id="IPR050109">
    <property type="entry name" value="HTH-type_TetR-like_transc_reg"/>
</dbReference>
<reference evidence="6 7" key="1">
    <citation type="submission" date="2015-08" db="EMBL/GenBank/DDBJ databases">
        <title>Complete genome sequence of Sulfurifustis variabilis.</title>
        <authorList>
            <person name="Miura A."/>
            <person name="Kojima H."/>
            <person name="Fukui M."/>
        </authorList>
    </citation>
    <scope>NUCLEOTIDE SEQUENCE [LARGE SCALE GENOMIC DNA]</scope>
    <source>
        <strain evidence="7">skN76</strain>
    </source>
</reference>
<dbReference type="SUPFAM" id="SSF48498">
    <property type="entry name" value="Tetracyclin repressor-like, C-terminal domain"/>
    <property type="match status" value="1"/>
</dbReference>
<gene>
    <name evidence="6" type="ORF">SVA_3754</name>
</gene>
<dbReference type="Gene3D" id="1.10.357.10">
    <property type="entry name" value="Tetracycline Repressor, domain 2"/>
    <property type="match status" value="1"/>
</dbReference>
<dbReference type="GO" id="GO:0003700">
    <property type="term" value="F:DNA-binding transcription factor activity"/>
    <property type="evidence" value="ECO:0007669"/>
    <property type="project" value="TreeGrafter"/>
</dbReference>
<feature type="DNA-binding region" description="H-T-H motif" evidence="4">
    <location>
        <begin position="36"/>
        <end position="55"/>
    </location>
</feature>
<dbReference type="OrthoDB" id="7223515at2"/>
<dbReference type="EMBL" id="AP014936">
    <property type="protein sequence ID" value="BAU50288.1"/>
    <property type="molecule type" value="Genomic_DNA"/>
</dbReference>
<evidence type="ECO:0000256" key="1">
    <source>
        <dbReference type="ARBA" id="ARBA00023015"/>
    </source>
</evidence>
<dbReference type="Pfam" id="PF13305">
    <property type="entry name" value="TetR_C_33"/>
    <property type="match status" value="1"/>
</dbReference>
<organism evidence="6 7">
    <name type="scientific">Sulfurifustis variabilis</name>
    <dbReference type="NCBI Taxonomy" id="1675686"/>
    <lineage>
        <taxon>Bacteria</taxon>
        <taxon>Pseudomonadati</taxon>
        <taxon>Pseudomonadota</taxon>
        <taxon>Gammaproteobacteria</taxon>
        <taxon>Acidiferrobacterales</taxon>
        <taxon>Acidiferrobacteraceae</taxon>
        <taxon>Sulfurifustis</taxon>
    </lineage>
</organism>
<sequence length="206" mass="22783">MGRRSKQAEHSPEEIREMALAAAKRIVAKQGYGALSTRKVAADIGYAVGSLYLVFKNLDDLILHVNGSTLDDLHNALEATAVRCRDPETCLLALAREYIQFAFTNRALWSLVFEHPAPQRRPTWYQDKVARMFEMVEGQLRGIAPERAPKDLKLAAHALWSGVHGVSVLGLADRLDESGRAAAEKLAASLVTNYLVGFKQKTKNRG</sequence>
<dbReference type="Proteomes" id="UP000218899">
    <property type="component" value="Chromosome"/>
</dbReference>
<evidence type="ECO:0000313" key="6">
    <source>
        <dbReference type="EMBL" id="BAU50288.1"/>
    </source>
</evidence>
<accession>A0A1C7AFV2</accession>
<dbReference type="PROSITE" id="PS50977">
    <property type="entry name" value="HTH_TETR_2"/>
    <property type="match status" value="1"/>
</dbReference>
<evidence type="ECO:0000256" key="4">
    <source>
        <dbReference type="PROSITE-ProRule" id="PRU00335"/>
    </source>
</evidence>
<evidence type="ECO:0000313" key="7">
    <source>
        <dbReference type="Proteomes" id="UP000218899"/>
    </source>
</evidence>